<evidence type="ECO:0000256" key="3">
    <source>
        <dbReference type="ARBA" id="ARBA00005002"/>
    </source>
</evidence>
<feature type="active site" description="Proton donor" evidence="12">
    <location>
        <position position="281"/>
    </location>
</feature>
<comment type="pathway">
    <text evidence="3 12">Glycolipid biosynthesis; lipid IV(A) biosynthesis; lipid IV(A) from (3R)-3-hydroxytetradecanoyl-[acyl-carrier-protein] and UDP-N-acetyl-alpha-D-glucosamine: step 2/6.</text>
</comment>
<keyword evidence="7 12" id="KW-0479">Metal-binding</keyword>
<evidence type="ECO:0000256" key="4">
    <source>
        <dbReference type="ARBA" id="ARBA00012745"/>
    </source>
</evidence>
<dbReference type="RefSeq" id="WP_252955187.1">
    <property type="nucleotide sequence ID" value="NZ_JAFIRR010000136.1"/>
</dbReference>
<dbReference type="SUPFAM" id="SSF54211">
    <property type="entry name" value="Ribosomal protein S5 domain 2-like"/>
    <property type="match status" value="2"/>
</dbReference>
<dbReference type="InterPro" id="IPR011334">
    <property type="entry name" value="UDP-acyl_GlcNac_deAcase_C"/>
</dbReference>
<comment type="similarity">
    <text evidence="12">Belongs to the LpxC family.</text>
</comment>
<dbReference type="InterPro" id="IPR020568">
    <property type="entry name" value="Ribosomal_Su5_D2-typ_SF"/>
</dbReference>
<dbReference type="InterPro" id="IPR015870">
    <property type="entry name" value="UDP-acyl_N-AcGlcN_deAcase_N"/>
</dbReference>
<comment type="cofactor">
    <cofactor evidence="1 12">
        <name>Zn(2+)</name>
        <dbReference type="ChEBI" id="CHEBI:29105"/>
    </cofactor>
</comment>
<evidence type="ECO:0000256" key="5">
    <source>
        <dbReference type="ARBA" id="ARBA00022516"/>
    </source>
</evidence>
<keyword evidence="10 12" id="KW-0443">Lipid metabolism</keyword>
<dbReference type="PANTHER" id="PTHR33694">
    <property type="entry name" value="UDP-3-O-ACYL-N-ACETYLGLUCOSAMINE DEACETYLASE 1, MITOCHONDRIAL-RELATED"/>
    <property type="match status" value="1"/>
</dbReference>
<evidence type="ECO:0000313" key="14">
    <source>
        <dbReference type="Proteomes" id="UP001523392"/>
    </source>
</evidence>
<keyword evidence="14" id="KW-1185">Reference proteome</keyword>
<dbReference type="Proteomes" id="UP001523392">
    <property type="component" value="Unassembled WGS sequence"/>
</dbReference>
<evidence type="ECO:0000256" key="10">
    <source>
        <dbReference type="ARBA" id="ARBA00023098"/>
    </source>
</evidence>
<evidence type="ECO:0000256" key="6">
    <source>
        <dbReference type="ARBA" id="ARBA00022556"/>
    </source>
</evidence>
<dbReference type="InterPro" id="IPR004463">
    <property type="entry name" value="UDP-acyl_GlcNac_deAcase"/>
</dbReference>
<dbReference type="Pfam" id="PF03331">
    <property type="entry name" value="LpxC"/>
    <property type="match status" value="1"/>
</dbReference>
<evidence type="ECO:0000256" key="11">
    <source>
        <dbReference type="ARBA" id="ARBA00024535"/>
    </source>
</evidence>
<dbReference type="EMBL" id="JAFIRR010000136">
    <property type="protein sequence ID" value="MCO6418559.1"/>
    <property type="molecule type" value="Genomic_DNA"/>
</dbReference>
<protein>
    <recommendedName>
        <fullName evidence="4 12">UDP-3-O-acyl-N-acetylglucosamine deacetylase</fullName>
        <shortName evidence="12">UDP-3-O-acyl-GlcNAc deacetylase</shortName>
        <ecNumber evidence="4 12">3.5.1.108</ecNumber>
    </recommendedName>
    <alternativeName>
        <fullName evidence="12">UDP-3-O-[R-3-hydroxymyristoyl]-N-acetylglucosamine deacetylase</fullName>
    </alternativeName>
</protein>
<accession>A0ABT1DBL9</accession>
<evidence type="ECO:0000256" key="2">
    <source>
        <dbReference type="ARBA" id="ARBA00002923"/>
    </source>
</evidence>
<organism evidence="13 14">
    <name type="scientific">Siccirubricoccus soli</name>
    <dbReference type="NCBI Taxonomy" id="2899147"/>
    <lineage>
        <taxon>Bacteria</taxon>
        <taxon>Pseudomonadati</taxon>
        <taxon>Pseudomonadota</taxon>
        <taxon>Alphaproteobacteria</taxon>
        <taxon>Acetobacterales</taxon>
        <taxon>Roseomonadaceae</taxon>
        <taxon>Siccirubricoccus</taxon>
    </lineage>
</organism>
<evidence type="ECO:0000256" key="12">
    <source>
        <dbReference type="HAMAP-Rule" id="MF_00388"/>
    </source>
</evidence>
<reference evidence="13 14" key="1">
    <citation type="submission" date="2021-12" db="EMBL/GenBank/DDBJ databases">
        <title>Siccirubricoccus leaddurans sp. nov., a high concentration Zn2+ tolerance bacterium.</title>
        <authorList>
            <person name="Cao Y."/>
        </authorList>
    </citation>
    <scope>NUCLEOTIDE SEQUENCE [LARGE SCALE GENOMIC DNA]</scope>
    <source>
        <strain evidence="13 14">KC 17139</strain>
    </source>
</reference>
<dbReference type="HAMAP" id="MF_00388">
    <property type="entry name" value="LpxC"/>
    <property type="match status" value="1"/>
</dbReference>
<name>A0ABT1DBL9_9PROT</name>
<comment type="catalytic activity">
    <reaction evidence="11 12">
        <text>a UDP-3-O-[(3R)-3-hydroxyacyl]-N-acetyl-alpha-D-glucosamine + H2O = a UDP-3-O-[(3R)-3-hydroxyacyl]-alpha-D-glucosamine + acetate</text>
        <dbReference type="Rhea" id="RHEA:67816"/>
        <dbReference type="ChEBI" id="CHEBI:15377"/>
        <dbReference type="ChEBI" id="CHEBI:30089"/>
        <dbReference type="ChEBI" id="CHEBI:137740"/>
        <dbReference type="ChEBI" id="CHEBI:173225"/>
        <dbReference type="EC" id="3.5.1.108"/>
    </reaction>
</comment>
<keyword evidence="5 12" id="KW-0444">Lipid biosynthesis</keyword>
<evidence type="ECO:0000256" key="7">
    <source>
        <dbReference type="ARBA" id="ARBA00022723"/>
    </source>
</evidence>
<keyword evidence="9 12" id="KW-0862">Zinc</keyword>
<dbReference type="NCBIfam" id="TIGR00325">
    <property type="entry name" value="lpxC"/>
    <property type="match status" value="1"/>
</dbReference>
<feature type="binding site" evidence="12">
    <location>
        <position position="254"/>
    </location>
    <ligand>
        <name>Zn(2+)</name>
        <dbReference type="ChEBI" id="CHEBI:29105"/>
    </ligand>
</feature>
<comment type="caution">
    <text evidence="13">The sequence shown here is derived from an EMBL/GenBank/DDBJ whole genome shotgun (WGS) entry which is preliminary data.</text>
</comment>
<dbReference type="Gene3D" id="3.30.1700.10">
    <property type="entry name" value="lpxc deacetylase, domain 2"/>
    <property type="match status" value="1"/>
</dbReference>
<dbReference type="EC" id="3.5.1.108" evidence="4 12"/>
<feature type="binding site" evidence="12">
    <location>
        <position position="88"/>
    </location>
    <ligand>
        <name>Zn(2+)</name>
        <dbReference type="ChEBI" id="CHEBI:29105"/>
    </ligand>
</feature>
<proteinExistence type="inferred from homology"/>
<evidence type="ECO:0000256" key="8">
    <source>
        <dbReference type="ARBA" id="ARBA00022801"/>
    </source>
</evidence>
<dbReference type="PANTHER" id="PTHR33694:SF1">
    <property type="entry name" value="UDP-3-O-ACYL-N-ACETYLGLUCOSAMINE DEACETYLASE 1, MITOCHONDRIAL-RELATED"/>
    <property type="match status" value="1"/>
</dbReference>
<dbReference type="Gene3D" id="3.30.230.20">
    <property type="entry name" value="lpxc deacetylase, domain 1"/>
    <property type="match status" value="1"/>
</dbReference>
<evidence type="ECO:0000313" key="13">
    <source>
        <dbReference type="EMBL" id="MCO6418559.1"/>
    </source>
</evidence>
<keyword evidence="6 12" id="KW-0441">Lipid A biosynthesis</keyword>
<gene>
    <name evidence="12 13" type="primary">lpxC</name>
    <name evidence="13" type="ORF">JYK14_20675</name>
</gene>
<evidence type="ECO:0000256" key="1">
    <source>
        <dbReference type="ARBA" id="ARBA00001947"/>
    </source>
</evidence>
<evidence type="ECO:0000256" key="9">
    <source>
        <dbReference type="ARBA" id="ARBA00022833"/>
    </source>
</evidence>
<keyword evidence="8 12" id="KW-0378">Hydrolase</keyword>
<comment type="function">
    <text evidence="2 12">Catalyzes the hydrolysis of UDP-3-O-myristoyl-N-acetylglucosamine to form UDP-3-O-myristoylglucosamine and acetate, the committed step in lipid A biosynthesis.</text>
</comment>
<dbReference type="GO" id="GO:0103117">
    <property type="term" value="F:UDP-3-O-acyl-N-acetylglucosamine deacetylase activity"/>
    <property type="evidence" value="ECO:0007669"/>
    <property type="project" value="UniProtKB-EC"/>
</dbReference>
<feature type="binding site" evidence="12">
    <location>
        <position position="258"/>
    </location>
    <ligand>
        <name>Zn(2+)</name>
        <dbReference type="ChEBI" id="CHEBI:29105"/>
    </ligand>
</feature>
<sequence>MDGFFPLETGRRKTLKAAIGCVGTGLHSGRRVRLTLRPAEPGTGIRFRRTDIGLELPALYDHVVDTRLCTALGIPGEDAGRRIGTVEHVMAALAGSGVDDALVELDGPEVPILDGSATPFLFLLDCTGLIAHGGGAVPAEAIEVLRPVRVTEGEGPDAAWAELSPLPGERLEASLTIDFPNTAIGRQSLSLRLTPQAFRGALADARTFTLAEEVARLRAMGLAQGGSLANAVVVDGPLVLNPGGLRRPDEFVRHKLLDVVGDMALAGAPLRGRFTGHRSGHALNNRLLRALFADRANWRAVPGMSLGEGAAPRLPVPAAAAAAVA</sequence>